<keyword evidence="2" id="KW-0238">DNA-binding</keyword>
<dbReference type="InterPro" id="IPR036388">
    <property type="entry name" value="WH-like_DNA-bd_sf"/>
</dbReference>
<evidence type="ECO:0000259" key="4">
    <source>
        <dbReference type="PROSITE" id="PS50949"/>
    </source>
</evidence>
<dbReference type="PRINTS" id="PR00035">
    <property type="entry name" value="HTHGNTR"/>
</dbReference>
<gene>
    <name evidence="5" type="ORF">MTY_2432</name>
</gene>
<organism evidence="5">
    <name type="scientific">Moorella thermoacetica Y72</name>
    <dbReference type="NCBI Taxonomy" id="1325331"/>
    <lineage>
        <taxon>Bacteria</taxon>
        <taxon>Bacillati</taxon>
        <taxon>Bacillota</taxon>
        <taxon>Clostridia</taxon>
        <taxon>Neomoorellales</taxon>
        <taxon>Neomoorellaceae</taxon>
        <taxon>Neomoorella</taxon>
    </lineage>
</organism>
<dbReference type="EMBL" id="DF238840">
    <property type="protein sequence ID" value="GAF27091.1"/>
    <property type="molecule type" value="Genomic_DNA"/>
</dbReference>
<evidence type="ECO:0000313" key="5">
    <source>
        <dbReference type="EMBL" id="GAF27091.1"/>
    </source>
</evidence>
<dbReference type="PROSITE" id="PS50949">
    <property type="entry name" value="HTH_GNTR"/>
    <property type="match status" value="1"/>
</dbReference>
<name>A0A0S6UH19_NEOTH</name>
<proteinExistence type="predicted"/>
<dbReference type="AlphaFoldDB" id="A0A0S6UH19"/>
<dbReference type="InterPro" id="IPR008920">
    <property type="entry name" value="TF_FadR/GntR_C"/>
</dbReference>
<dbReference type="SUPFAM" id="SSF48008">
    <property type="entry name" value="GntR ligand-binding domain-like"/>
    <property type="match status" value="1"/>
</dbReference>
<feature type="domain" description="HTH gntR-type" evidence="4">
    <location>
        <begin position="29"/>
        <end position="97"/>
    </location>
</feature>
<accession>A0A0S6UH19</accession>
<protein>
    <submittedName>
        <fullName evidence="5">Transcriptional regulators</fullName>
    </submittedName>
</protein>
<dbReference type="PANTHER" id="PTHR43537:SF5">
    <property type="entry name" value="UXU OPERON TRANSCRIPTIONAL REGULATOR"/>
    <property type="match status" value="1"/>
</dbReference>
<dbReference type="Gene3D" id="1.20.120.530">
    <property type="entry name" value="GntR ligand-binding domain-like"/>
    <property type="match status" value="1"/>
</dbReference>
<dbReference type="Gene3D" id="1.10.10.10">
    <property type="entry name" value="Winged helix-like DNA-binding domain superfamily/Winged helix DNA-binding domain"/>
    <property type="match status" value="1"/>
</dbReference>
<dbReference type="GO" id="GO:0003677">
    <property type="term" value="F:DNA binding"/>
    <property type="evidence" value="ECO:0007669"/>
    <property type="project" value="UniProtKB-KW"/>
</dbReference>
<dbReference type="SMART" id="SM00345">
    <property type="entry name" value="HTH_GNTR"/>
    <property type="match status" value="1"/>
</dbReference>
<evidence type="ECO:0000256" key="3">
    <source>
        <dbReference type="ARBA" id="ARBA00023163"/>
    </source>
</evidence>
<dbReference type="SMART" id="SM00895">
    <property type="entry name" value="FCD"/>
    <property type="match status" value="1"/>
</dbReference>
<sequence length="258" mass="28838">MTTCPRVGAMTVRDPSTERLFQPINRNPKSVYNRVVDEIKKSIFEGKMSPGDRLPAERELAEMLGVSRTSVREALKMLAAEGLVSIRHGQGAFISEQDPDEYLKRFASHLPVNRETVLDLFEVREVLEPQAARWVAERGTQGDIQELASMVITTKEQLGRLRSGRLSLLAGHDSNFHYRLAQAAGNIVLVRLMHSLLGLLADSRSRSLAIPGRGERSVDEHYEIVQALLHRDANGAAAAMLRHLKDVREQVEAAWREG</sequence>
<dbReference type="InterPro" id="IPR036390">
    <property type="entry name" value="WH_DNA-bd_sf"/>
</dbReference>
<dbReference type="Proteomes" id="UP000063718">
    <property type="component" value="Unassembled WGS sequence"/>
</dbReference>
<dbReference type="Pfam" id="PF07729">
    <property type="entry name" value="FCD"/>
    <property type="match status" value="1"/>
</dbReference>
<dbReference type="InterPro" id="IPR000524">
    <property type="entry name" value="Tscrpt_reg_HTH_GntR"/>
</dbReference>
<dbReference type="InterPro" id="IPR011711">
    <property type="entry name" value="GntR_C"/>
</dbReference>
<keyword evidence="1" id="KW-0805">Transcription regulation</keyword>
<dbReference type="Pfam" id="PF00392">
    <property type="entry name" value="GntR"/>
    <property type="match status" value="1"/>
</dbReference>
<evidence type="ECO:0000256" key="1">
    <source>
        <dbReference type="ARBA" id="ARBA00023015"/>
    </source>
</evidence>
<dbReference type="PANTHER" id="PTHR43537">
    <property type="entry name" value="TRANSCRIPTIONAL REGULATOR, GNTR FAMILY"/>
    <property type="match status" value="1"/>
</dbReference>
<dbReference type="CDD" id="cd07377">
    <property type="entry name" value="WHTH_GntR"/>
    <property type="match status" value="1"/>
</dbReference>
<reference evidence="5" key="1">
    <citation type="journal article" date="2014" name="Gene">
        <title>Genome-guided analysis of transformation efficiency and carbon dioxide assimilation by Moorella thermoacetica Y72.</title>
        <authorList>
            <person name="Tsukahara K."/>
            <person name="Kita A."/>
            <person name="Nakashimada Y."/>
            <person name="Hoshino T."/>
            <person name="Murakami K."/>
        </authorList>
    </citation>
    <scope>NUCLEOTIDE SEQUENCE [LARGE SCALE GENOMIC DNA]</scope>
    <source>
        <strain evidence="5">Y72</strain>
    </source>
</reference>
<dbReference type="SUPFAM" id="SSF46785">
    <property type="entry name" value="Winged helix' DNA-binding domain"/>
    <property type="match status" value="1"/>
</dbReference>
<keyword evidence="3" id="KW-0804">Transcription</keyword>
<dbReference type="GO" id="GO:0003700">
    <property type="term" value="F:DNA-binding transcription factor activity"/>
    <property type="evidence" value="ECO:0007669"/>
    <property type="project" value="InterPro"/>
</dbReference>
<evidence type="ECO:0000256" key="2">
    <source>
        <dbReference type="ARBA" id="ARBA00023125"/>
    </source>
</evidence>